<gene>
    <name evidence="3" type="ORF">I7V36_13810</name>
</gene>
<evidence type="ECO:0000313" key="4">
    <source>
        <dbReference type="Proteomes" id="UP000651738"/>
    </source>
</evidence>
<name>A0ABD4L3A8_9GAMM</name>
<evidence type="ECO:0000259" key="2">
    <source>
        <dbReference type="Pfam" id="PF19116"/>
    </source>
</evidence>
<sequence>MSEDILEVTTTIKVDESPSEQDDDIPVADGETLFADLYNLFGTPANLAFKAGMISTPDGITTIGWAADADGAPIVDLVSNLMALDPDTDNYETVTLNTDPSDDNILIGRTESGNVAFIAVIVPSADGTSSDVYLLDYLPKQHADGSNPDDTATLNNLFVNVTVEETLEFDFEGAPSGNNDFMAFGEPGGVAIVVTGRSAGETVNSSQSNNEPTSLAANSNNINAGEGLVVTYVNEMDPNYLVPNLSGPEASDPANIQFGSLQSATEGSVTIVKVGPGNTTATVELTALFTAQEEGTGFIPGIADDTVIEITAVYVNDVAVAFTTDASGTVKVTGITNNDVITFETAGDHNRFKVENGGEGNARFNIGGVALADINTQSDADAITLEFDDDGPSIALSNEGGTLQTDDGALAGGNAGGTDTDTEGLGSLFSVMSSTGADDADGTDDIVYTLELGANTLTNLVDTATGAQVLLSLNGSGEVEGRTNDADGFLVFTLSVAANGDVTLDQDRAVQHASADTASPYDDDTTGLGVADAIYLRGTISDDESAADTATDAIDISGNLSFTDDGPSIALSNEGGTLQTDDGALAGGNAGGTDTDTEGLGSLFSVMSSTGADDADGTDDIVYTLELGANTLTNLVDTATGAQVLLSLNGSGEVEGRTNDADGFLVFTLSVAANGDVTLDQDRAVQHASADTASPYDDDTTGLGVADAIYLRGTISDDESAADTATDAIDISGNLSFTDDGPSIALTNEGGTLQTDDGALAGGNAGGTDTDTEGLGSLFSVMSSTGADDADGTDDIVYTLELGANTLTNLVDTATGAQVLLSLNGSGEVEGRTNDADGFLVFTLSVAANGDVTLDQDRAVQHASADTASPYDGDTTGLGVADAIYLRGTISDDESAADTATDAIDISGNLSFTDDGPMVAVGDASGTYPEPESEDPAKATGTFVDGPGADGFADLAITFDSYEIDDNGLIQTSSPGASVTFMEAVTDTTWTGTITDDFNGDGESETVEFTLDVDLDNDTYMVTLDTPPAQKIELSTADGSLDAGGPDPVRTLTLLDSSQVVFSAVDPTASPGDISLFLNQSEADIEAGATYLSDDEMNVSTAGIGNGNNNFDGNADSGIDGNVTKGGKVDESFVVDPTGFDVSSVKVFIDNSVGGYDNPPEELYYRVYYADGTVGAETLVMEGELAAEAGGQVSFTIGDPEGPNDIDAVQLFMGSGTIKIPVIEFTTSEQFDPDSLELNFTATLEEGDQDTATDTFSVDFDEAAAMEMNTSSVDSDALL</sequence>
<reference evidence="3 4" key="1">
    <citation type="submission" date="2020-12" db="EMBL/GenBank/DDBJ databases">
        <title>Draft genome sequence of Halomonas pacifica strain CARE-V15.</title>
        <authorList>
            <person name="Vignesh N."/>
            <person name="Thabitha A."/>
            <person name="Saravanan R."/>
            <person name="Manigandan V."/>
        </authorList>
    </citation>
    <scope>NUCLEOTIDE SEQUENCE [LARGE SCALE GENOMIC DNA]</scope>
    <source>
        <strain evidence="3 4">CARE-V15</strain>
    </source>
</reference>
<dbReference type="Pfam" id="PF19116">
    <property type="entry name" value="DUF5801"/>
    <property type="match status" value="3"/>
</dbReference>
<accession>A0ABD4L3A8</accession>
<comment type="caution">
    <text evidence="3">The sequence shown here is derived from an EMBL/GenBank/DDBJ whole genome shotgun (WGS) entry which is preliminary data.</text>
</comment>
<proteinExistence type="predicted"/>
<feature type="region of interest" description="Disordered" evidence="1">
    <location>
        <begin position="397"/>
        <end position="419"/>
    </location>
</feature>
<dbReference type="Proteomes" id="UP000651738">
    <property type="component" value="Unassembled WGS sequence"/>
</dbReference>
<dbReference type="InterPro" id="IPR043824">
    <property type="entry name" value="DUF5801"/>
</dbReference>
<dbReference type="RefSeq" id="WP_198058155.1">
    <property type="nucleotide sequence ID" value="NZ_JAEDAF010000013.1"/>
</dbReference>
<feature type="region of interest" description="Disordered" evidence="1">
    <location>
        <begin position="573"/>
        <end position="593"/>
    </location>
</feature>
<feature type="domain" description="DUF5801" evidence="2">
    <location>
        <begin position="590"/>
        <end position="732"/>
    </location>
</feature>
<protein>
    <recommendedName>
        <fullName evidence="2">DUF5801 domain-containing protein</fullName>
    </recommendedName>
</protein>
<organism evidence="3 4">
    <name type="scientific">Bisbaumannia pacifica</name>
    <dbReference type="NCBI Taxonomy" id="77098"/>
    <lineage>
        <taxon>Bacteria</taxon>
        <taxon>Pseudomonadati</taxon>
        <taxon>Pseudomonadota</taxon>
        <taxon>Gammaproteobacteria</taxon>
        <taxon>Oceanospirillales</taxon>
        <taxon>Halomonadaceae</taxon>
        <taxon>Bisbaumannia</taxon>
    </lineage>
</organism>
<evidence type="ECO:0000256" key="1">
    <source>
        <dbReference type="SAM" id="MobiDB-lite"/>
    </source>
</evidence>
<feature type="domain" description="DUF5801" evidence="2">
    <location>
        <begin position="415"/>
        <end position="557"/>
    </location>
</feature>
<feature type="region of interest" description="Disordered" evidence="1">
    <location>
        <begin position="748"/>
        <end position="771"/>
    </location>
</feature>
<feature type="domain" description="DUF5801" evidence="2">
    <location>
        <begin position="765"/>
        <end position="907"/>
    </location>
</feature>
<evidence type="ECO:0000313" key="3">
    <source>
        <dbReference type="EMBL" id="MBH8581175.1"/>
    </source>
</evidence>
<dbReference type="EMBL" id="JAEDAF010000013">
    <property type="protein sequence ID" value="MBH8581175.1"/>
    <property type="molecule type" value="Genomic_DNA"/>
</dbReference>
<dbReference type="AlphaFoldDB" id="A0ABD4L3A8"/>